<keyword evidence="2" id="KW-0548">Nucleotidyltransferase</keyword>
<protein>
    <submittedName>
        <fullName evidence="2">Mannose-1-phosphate guanylyltransferase</fullName>
    </submittedName>
</protein>
<keyword evidence="2" id="KW-0808">Transferase</keyword>
<dbReference type="OrthoDB" id="9814110at2"/>
<feature type="domain" description="Nucleotidyl transferase" evidence="1">
    <location>
        <begin position="3"/>
        <end position="234"/>
    </location>
</feature>
<dbReference type="Gene3D" id="3.90.550.10">
    <property type="entry name" value="Spore Coat Polysaccharide Biosynthesis Protein SpsA, Chain A"/>
    <property type="match status" value="1"/>
</dbReference>
<dbReference type="GO" id="GO:0016779">
    <property type="term" value="F:nucleotidyltransferase activity"/>
    <property type="evidence" value="ECO:0007669"/>
    <property type="project" value="UniProtKB-KW"/>
</dbReference>
<evidence type="ECO:0000259" key="1">
    <source>
        <dbReference type="Pfam" id="PF00483"/>
    </source>
</evidence>
<dbReference type="SUPFAM" id="SSF53448">
    <property type="entry name" value="Nucleotide-diphospho-sugar transferases"/>
    <property type="match status" value="1"/>
</dbReference>
<dbReference type="InterPro" id="IPR005835">
    <property type="entry name" value="NTP_transferase_dom"/>
</dbReference>
<evidence type="ECO:0000313" key="3">
    <source>
        <dbReference type="Proteomes" id="UP000193396"/>
    </source>
</evidence>
<name>A0A1Y2LGU6_9PROT</name>
<evidence type="ECO:0000313" key="2">
    <source>
        <dbReference type="EMBL" id="OSQ50078.1"/>
    </source>
</evidence>
<dbReference type="STRING" id="1293890.TALK_00845"/>
<dbReference type="EMBL" id="JFKB01000001">
    <property type="protein sequence ID" value="OSQ50078.1"/>
    <property type="molecule type" value="Genomic_DNA"/>
</dbReference>
<keyword evidence="3" id="KW-1185">Reference proteome</keyword>
<dbReference type="AlphaFoldDB" id="A0A1Y2LGU6"/>
<proteinExistence type="predicted"/>
<gene>
    <name evidence="2" type="ORF">TALK_00845</name>
</gene>
<reference evidence="2 3" key="1">
    <citation type="submission" date="2014-03" db="EMBL/GenBank/DDBJ databases">
        <title>The draft genome sequence of Thalassospira alkalitolerans JCM 18968.</title>
        <authorList>
            <person name="Lai Q."/>
            <person name="Shao Z."/>
        </authorList>
    </citation>
    <scope>NUCLEOTIDE SEQUENCE [LARGE SCALE GENOMIC DNA]</scope>
    <source>
        <strain evidence="2 3">JCM 18968</strain>
    </source>
</reference>
<comment type="caution">
    <text evidence="2">The sequence shown here is derived from an EMBL/GenBank/DDBJ whole genome shotgun (WGS) entry which is preliminary data.</text>
</comment>
<dbReference type="Pfam" id="PF00483">
    <property type="entry name" value="NTP_transferase"/>
    <property type="match status" value="1"/>
</dbReference>
<dbReference type="InterPro" id="IPR050486">
    <property type="entry name" value="Mannose-1P_guanyltransferase"/>
</dbReference>
<accession>A0A1Y2LGU6</accession>
<dbReference type="CDD" id="cd04181">
    <property type="entry name" value="NTP_transferase"/>
    <property type="match status" value="1"/>
</dbReference>
<sequence length="245" mass="27582">MRALLLSAGLGTRLRPITETTPKCLVMINGRPLIDYWLNLLMGSGIVDRILVNTHYLPEKVRSHIAESKWFDSIDLVHEENLLGTGGTLLENSGFIGDENFLVAHADNLTWFDVGEFRDFHVNRPNPLGTIATMMTFDTDNPCECGIVERDRAGLVVGFHEKVAVPPGRCANGAVYIFEPEILNILKGLEKKIIDLSNEVLPHLMKRIYTYHNSCYLRDIGNIESLRIANEDILRIPELCILNDL</sequence>
<dbReference type="PANTHER" id="PTHR22572">
    <property type="entry name" value="SUGAR-1-PHOSPHATE GUANYL TRANSFERASE"/>
    <property type="match status" value="1"/>
</dbReference>
<dbReference type="RefSeq" id="WP_085614908.1">
    <property type="nucleotide sequence ID" value="NZ_JFKB01000001.1"/>
</dbReference>
<organism evidence="2 3">
    <name type="scientific">Thalassospira alkalitolerans</name>
    <dbReference type="NCBI Taxonomy" id="1293890"/>
    <lineage>
        <taxon>Bacteria</taxon>
        <taxon>Pseudomonadati</taxon>
        <taxon>Pseudomonadota</taxon>
        <taxon>Alphaproteobacteria</taxon>
        <taxon>Rhodospirillales</taxon>
        <taxon>Thalassospiraceae</taxon>
        <taxon>Thalassospira</taxon>
    </lineage>
</organism>
<dbReference type="InterPro" id="IPR029044">
    <property type="entry name" value="Nucleotide-diphossugar_trans"/>
</dbReference>
<dbReference type="Proteomes" id="UP000193396">
    <property type="component" value="Unassembled WGS sequence"/>
</dbReference>